<evidence type="ECO:0000256" key="1">
    <source>
        <dbReference type="SAM" id="MobiDB-lite"/>
    </source>
</evidence>
<sequence>PPIQSIPPSPELSSNFQEKVSISTDSQQSNKQPEAPDECDDL</sequence>
<proteinExistence type="predicted"/>
<gene>
    <name evidence="2" type="ORF">DERYTH_LOCUS27284</name>
</gene>
<keyword evidence="3" id="KW-1185">Reference proteome</keyword>
<evidence type="ECO:0000313" key="2">
    <source>
        <dbReference type="EMBL" id="CAG8822367.1"/>
    </source>
</evidence>
<organism evidence="2 3">
    <name type="scientific">Dentiscutata erythropus</name>
    <dbReference type="NCBI Taxonomy" id="1348616"/>
    <lineage>
        <taxon>Eukaryota</taxon>
        <taxon>Fungi</taxon>
        <taxon>Fungi incertae sedis</taxon>
        <taxon>Mucoromycota</taxon>
        <taxon>Glomeromycotina</taxon>
        <taxon>Glomeromycetes</taxon>
        <taxon>Diversisporales</taxon>
        <taxon>Gigasporaceae</taxon>
        <taxon>Dentiscutata</taxon>
    </lineage>
</organism>
<comment type="caution">
    <text evidence="2">The sequence shown here is derived from an EMBL/GenBank/DDBJ whole genome shotgun (WGS) entry which is preliminary data.</text>
</comment>
<dbReference type="OrthoDB" id="10405956at2759"/>
<dbReference type="Proteomes" id="UP000789405">
    <property type="component" value="Unassembled WGS sequence"/>
</dbReference>
<feature type="compositionally biased region" description="Polar residues" evidence="1">
    <location>
        <begin position="11"/>
        <end position="32"/>
    </location>
</feature>
<feature type="region of interest" description="Disordered" evidence="1">
    <location>
        <begin position="1"/>
        <end position="42"/>
    </location>
</feature>
<name>A0A9N9KCR6_9GLOM</name>
<feature type="non-terminal residue" evidence="2">
    <location>
        <position position="42"/>
    </location>
</feature>
<evidence type="ECO:0000313" key="3">
    <source>
        <dbReference type="Proteomes" id="UP000789405"/>
    </source>
</evidence>
<reference evidence="2" key="1">
    <citation type="submission" date="2021-06" db="EMBL/GenBank/DDBJ databases">
        <authorList>
            <person name="Kallberg Y."/>
            <person name="Tangrot J."/>
            <person name="Rosling A."/>
        </authorList>
    </citation>
    <scope>NUCLEOTIDE SEQUENCE</scope>
    <source>
        <strain evidence="2">MA453B</strain>
    </source>
</reference>
<dbReference type="AlphaFoldDB" id="A0A9N9KCR6"/>
<feature type="non-terminal residue" evidence="2">
    <location>
        <position position="1"/>
    </location>
</feature>
<dbReference type="EMBL" id="CAJVPY010062017">
    <property type="protein sequence ID" value="CAG8822367.1"/>
    <property type="molecule type" value="Genomic_DNA"/>
</dbReference>
<accession>A0A9N9KCR6</accession>
<protein>
    <submittedName>
        <fullName evidence="2">26895_t:CDS:1</fullName>
    </submittedName>
</protein>
<feature type="compositionally biased region" description="Pro residues" evidence="1">
    <location>
        <begin position="1"/>
        <end position="10"/>
    </location>
</feature>